<dbReference type="InterPro" id="IPR027359">
    <property type="entry name" value="Volt_channel_dom_sf"/>
</dbReference>
<sequence>MKKLKEKTYHLLSPPEQTGSASWWIDVFIISLIFLNVLGIVLRSVDYIYEWSPALFNGFEVFSIVIFSIEYLGRVWTGNMHPDYPNSAKGNLKFATSPMMVIDLLAILPFYLPFFGLDLRFFRIMRLFRIFAILRLVRFTDSLDFMYKVYKKRLSYLVIFSLFTFFFLVLSSILLYYAENSAQPEEFSDVPTTMYWLMGVISTVGFGEMAPATVLGRFIVSIVAFITIMLFGLSAAVIASGFSDIMADLKKA</sequence>
<comment type="caution">
    <text evidence="14">The sequence shown here is derived from an EMBL/GenBank/DDBJ whole genome shotgun (WGS) entry which is preliminary data.</text>
</comment>
<feature type="transmembrane region" description="Helical" evidence="12">
    <location>
        <begin position="94"/>
        <end position="114"/>
    </location>
</feature>
<dbReference type="GO" id="GO:0001508">
    <property type="term" value="P:action potential"/>
    <property type="evidence" value="ECO:0007669"/>
    <property type="project" value="TreeGrafter"/>
</dbReference>
<accession>A0AAP2CLF8</accession>
<comment type="subcellular location">
    <subcellularLocation>
        <location evidence="1">Membrane</location>
        <topology evidence="1">Multi-pass membrane protein</topology>
    </subcellularLocation>
</comment>
<name>A0AAP2CLF8_9BACT</name>
<organism evidence="14 15">
    <name type="scientific">Litoribacter ruber</name>
    <dbReference type="NCBI Taxonomy" id="702568"/>
    <lineage>
        <taxon>Bacteria</taxon>
        <taxon>Pseudomonadati</taxon>
        <taxon>Bacteroidota</taxon>
        <taxon>Cytophagia</taxon>
        <taxon>Cytophagales</taxon>
        <taxon>Cyclobacteriaceae</taxon>
        <taxon>Litoribacter</taxon>
    </lineage>
</organism>
<evidence type="ECO:0000256" key="12">
    <source>
        <dbReference type="SAM" id="Phobius"/>
    </source>
</evidence>
<keyword evidence="2" id="KW-0813">Transport</keyword>
<dbReference type="Gene3D" id="1.20.120.350">
    <property type="entry name" value="Voltage-gated potassium channels. Chain C"/>
    <property type="match status" value="1"/>
</dbReference>
<dbReference type="EMBL" id="JAHCMY010000006">
    <property type="protein sequence ID" value="MBS9524760.1"/>
    <property type="molecule type" value="Genomic_DNA"/>
</dbReference>
<dbReference type="InterPro" id="IPR028325">
    <property type="entry name" value="VG_K_chnl"/>
</dbReference>
<keyword evidence="3" id="KW-0633">Potassium transport</keyword>
<protein>
    <submittedName>
        <fullName evidence="14">Ion transporter</fullName>
    </submittedName>
</protein>
<keyword evidence="8 12" id="KW-1133">Transmembrane helix</keyword>
<feature type="transmembrane region" description="Helical" evidence="12">
    <location>
        <begin position="218"/>
        <end position="242"/>
    </location>
</feature>
<evidence type="ECO:0000256" key="11">
    <source>
        <dbReference type="ARBA" id="ARBA00023303"/>
    </source>
</evidence>
<feature type="transmembrane region" description="Helical" evidence="12">
    <location>
        <begin position="21"/>
        <end position="42"/>
    </location>
</feature>
<feature type="transmembrane region" description="Helical" evidence="12">
    <location>
        <begin position="193"/>
        <end position="211"/>
    </location>
</feature>
<proteinExistence type="predicted"/>
<dbReference type="Gene3D" id="1.10.287.70">
    <property type="match status" value="1"/>
</dbReference>
<dbReference type="AlphaFoldDB" id="A0AAP2CLF8"/>
<keyword evidence="4 12" id="KW-0812">Transmembrane</keyword>
<keyword evidence="15" id="KW-1185">Reference proteome</keyword>
<dbReference type="GO" id="GO:0005249">
    <property type="term" value="F:voltage-gated potassium channel activity"/>
    <property type="evidence" value="ECO:0007669"/>
    <property type="project" value="InterPro"/>
</dbReference>
<dbReference type="PANTHER" id="PTHR11537">
    <property type="entry name" value="VOLTAGE-GATED POTASSIUM CHANNEL"/>
    <property type="match status" value="1"/>
</dbReference>
<keyword evidence="10 12" id="KW-0472">Membrane</keyword>
<evidence type="ECO:0000313" key="14">
    <source>
        <dbReference type="EMBL" id="MBS9524760.1"/>
    </source>
</evidence>
<evidence type="ECO:0000256" key="8">
    <source>
        <dbReference type="ARBA" id="ARBA00022989"/>
    </source>
</evidence>
<evidence type="ECO:0000256" key="1">
    <source>
        <dbReference type="ARBA" id="ARBA00004141"/>
    </source>
</evidence>
<evidence type="ECO:0000256" key="9">
    <source>
        <dbReference type="ARBA" id="ARBA00023065"/>
    </source>
</evidence>
<feature type="transmembrane region" description="Helical" evidence="12">
    <location>
        <begin position="157"/>
        <end position="178"/>
    </location>
</feature>
<feature type="transmembrane region" description="Helical" evidence="12">
    <location>
        <begin position="54"/>
        <end position="73"/>
    </location>
</feature>
<dbReference type="Proteomes" id="UP001319104">
    <property type="component" value="Unassembled WGS sequence"/>
</dbReference>
<dbReference type="RefSeq" id="WP_213945618.1">
    <property type="nucleotide sequence ID" value="NZ_JAHCMY010000006.1"/>
</dbReference>
<dbReference type="PANTHER" id="PTHR11537:SF254">
    <property type="entry name" value="POTASSIUM VOLTAGE-GATED CHANNEL PROTEIN SHAB"/>
    <property type="match status" value="1"/>
</dbReference>
<evidence type="ECO:0000256" key="5">
    <source>
        <dbReference type="ARBA" id="ARBA00022826"/>
    </source>
</evidence>
<keyword evidence="7" id="KW-0630">Potassium</keyword>
<evidence type="ECO:0000256" key="3">
    <source>
        <dbReference type="ARBA" id="ARBA00022538"/>
    </source>
</evidence>
<evidence type="ECO:0000256" key="2">
    <source>
        <dbReference type="ARBA" id="ARBA00022448"/>
    </source>
</evidence>
<evidence type="ECO:0000256" key="7">
    <source>
        <dbReference type="ARBA" id="ARBA00022958"/>
    </source>
</evidence>
<evidence type="ECO:0000256" key="6">
    <source>
        <dbReference type="ARBA" id="ARBA00022882"/>
    </source>
</evidence>
<gene>
    <name evidence="14" type="ORF">KI659_12140</name>
</gene>
<keyword evidence="5" id="KW-0631">Potassium channel</keyword>
<evidence type="ECO:0000256" key="10">
    <source>
        <dbReference type="ARBA" id="ARBA00023136"/>
    </source>
</evidence>
<evidence type="ECO:0000259" key="13">
    <source>
        <dbReference type="Pfam" id="PF00520"/>
    </source>
</evidence>
<dbReference type="InterPro" id="IPR005821">
    <property type="entry name" value="Ion_trans_dom"/>
</dbReference>
<dbReference type="Pfam" id="PF00520">
    <property type="entry name" value="Ion_trans"/>
    <property type="match status" value="1"/>
</dbReference>
<dbReference type="SUPFAM" id="SSF81324">
    <property type="entry name" value="Voltage-gated potassium channels"/>
    <property type="match status" value="1"/>
</dbReference>
<dbReference type="PRINTS" id="PR00169">
    <property type="entry name" value="KCHANNEL"/>
</dbReference>
<evidence type="ECO:0000256" key="4">
    <source>
        <dbReference type="ARBA" id="ARBA00022692"/>
    </source>
</evidence>
<keyword evidence="6" id="KW-0851">Voltage-gated channel</keyword>
<feature type="domain" description="Ion transport" evidence="13">
    <location>
        <begin position="23"/>
        <end position="246"/>
    </location>
</feature>
<keyword evidence="11" id="KW-0407">Ion channel</keyword>
<keyword evidence="9" id="KW-0406">Ion transport</keyword>
<dbReference type="GO" id="GO:0008076">
    <property type="term" value="C:voltage-gated potassium channel complex"/>
    <property type="evidence" value="ECO:0007669"/>
    <property type="project" value="InterPro"/>
</dbReference>
<reference evidence="14 15" key="1">
    <citation type="submission" date="2021-05" db="EMBL/GenBank/DDBJ databases">
        <authorList>
            <person name="Zhang Z.D."/>
            <person name="Osman G."/>
        </authorList>
    </citation>
    <scope>NUCLEOTIDE SEQUENCE [LARGE SCALE GENOMIC DNA]</scope>
    <source>
        <strain evidence="14 15">KCTC 32217</strain>
    </source>
</reference>
<evidence type="ECO:0000313" key="15">
    <source>
        <dbReference type="Proteomes" id="UP001319104"/>
    </source>
</evidence>